<dbReference type="AlphaFoldDB" id="A0A9Q1GWZ3"/>
<evidence type="ECO:0000313" key="2">
    <source>
        <dbReference type="Proteomes" id="UP001153076"/>
    </source>
</evidence>
<comment type="caution">
    <text evidence="1">The sequence shown here is derived from an EMBL/GenBank/DDBJ whole genome shotgun (WGS) entry which is preliminary data.</text>
</comment>
<sequence>MGGVHATLSCSYRMGAQISCYLGQSCCPISALICPPSIICISKYGEVSSAFIQGSDRQMESMITSQFGYRVSFPTNSEKGDNDNLNEDPTPSIAAKSAYPHSIEVEVAIHAIRLRIEGPDFVFRGNTSSTELRADDPLFFGPPPSPLVEHIEELITLCLLGKV</sequence>
<reference evidence="1" key="1">
    <citation type="submission" date="2022-04" db="EMBL/GenBank/DDBJ databases">
        <title>Carnegiea gigantea Genome sequencing and assembly v2.</title>
        <authorList>
            <person name="Copetti D."/>
            <person name="Sanderson M.J."/>
            <person name="Burquez A."/>
            <person name="Wojciechowski M.F."/>
        </authorList>
    </citation>
    <scope>NUCLEOTIDE SEQUENCE</scope>
    <source>
        <strain evidence="1">SGP5-SGP5p</strain>
        <tissue evidence="1">Aerial part</tissue>
    </source>
</reference>
<dbReference type="EMBL" id="JAKOGI010001125">
    <property type="protein sequence ID" value="KAJ8427603.1"/>
    <property type="molecule type" value="Genomic_DNA"/>
</dbReference>
<dbReference type="Proteomes" id="UP001153076">
    <property type="component" value="Unassembled WGS sequence"/>
</dbReference>
<accession>A0A9Q1GWZ3</accession>
<protein>
    <submittedName>
        <fullName evidence="1">Uncharacterized protein</fullName>
    </submittedName>
</protein>
<keyword evidence="2" id="KW-1185">Reference proteome</keyword>
<gene>
    <name evidence="1" type="ORF">Cgig2_020729</name>
</gene>
<proteinExistence type="predicted"/>
<organism evidence="1 2">
    <name type="scientific">Carnegiea gigantea</name>
    <dbReference type="NCBI Taxonomy" id="171969"/>
    <lineage>
        <taxon>Eukaryota</taxon>
        <taxon>Viridiplantae</taxon>
        <taxon>Streptophyta</taxon>
        <taxon>Embryophyta</taxon>
        <taxon>Tracheophyta</taxon>
        <taxon>Spermatophyta</taxon>
        <taxon>Magnoliopsida</taxon>
        <taxon>eudicotyledons</taxon>
        <taxon>Gunneridae</taxon>
        <taxon>Pentapetalae</taxon>
        <taxon>Caryophyllales</taxon>
        <taxon>Cactineae</taxon>
        <taxon>Cactaceae</taxon>
        <taxon>Cactoideae</taxon>
        <taxon>Echinocereeae</taxon>
        <taxon>Carnegiea</taxon>
    </lineage>
</organism>
<evidence type="ECO:0000313" key="1">
    <source>
        <dbReference type="EMBL" id="KAJ8427603.1"/>
    </source>
</evidence>
<name>A0A9Q1GWZ3_9CARY</name>